<keyword evidence="1" id="KW-0472">Membrane</keyword>
<accession>A0A318S9H0</accession>
<dbReference type="Proteomes" id="UP000248326">
    <property type="component" value="Unassembled WGS sequence"/>
</dbReference>
<gene>
    <name evidence="3" type="ORF">DES52_104139</name>
</gene>
<comment type="caution">
    <text evidence="3">The sequence shown here is derived from an EMBL/GenBank/DDBJ whole genome shotgun (WGS) entry which is preliminary data.</text>
</comment>
<dbReference type="EMBL" id="QJSX01000004">
    <property type="protein sequence ID" value="PYE54868.1"/>
    <property type="molecule type" value="Genomic_DNA"/>
</dbReference>
<dbReference type="RefSeq" id="WP_110885986.1">
    <property type="nucleotide sequence ID" value="NZ_QJSX01000004.1"/>
</dbReference>
<dbReference type="Pfam" id="PF03779">
    <property type="entry name" value="SPW"/>
    <property type="match status" value="1"/>
</dbReference>
<protein>
    <recommendedName>
        <fullName evidence="2">SPW repeat-containing integral membrane domain-containing protein</fullName>
    </recommendedName>
</protein>
<evidence type="ECO:0000313" key="4">
    <source>
        <dbReference type="Proteomes" id="UP000248326"/>
    </source>
</evidence>
<keyword evidence="1" id="KW-1133">Transmembrane helix</keyword>
<feature type="domain" description="SPW repeat-containing integral membrane" evidence="2">
    <location>
        <begin position="9"/>
        <end position="102"/>
    </location>
</feature>
<name>A0A318S9H0_9DEIO</name>
<dbReference type="InterPro" id="IPR005530">
    <property type="entry name" value="SPW"/>
</dbReference>
<evidence type="ECO:0000313" key="3">
    <source>
        <dbReference type="EMBL" id="PYE54868.1"/>
    </source>
</evidence>
<dbReference type="AlphaFoldDB" id="A0A318S9H0"/>
<feature type="transmembrane region" description="Helical" evidence="1">
    <location>
        <begin position="7"/>
        <end position="27"/>
    </location>
</feature>
<feature type="transmembrane region" description="Helical" evidence="1">
    <location>
        <begin position="90"/>
        <end position="109"/>
    </location>
</feature>
<evidence type="ECO:0000256" key="1">
    <source>
        <dbReference type="SAM" id="Phobius"/>
    </source>
</evidence>
<feature type="transmembrane region" description="Helical" evidence="1">
    <location>
        <begin position="33"/>
        <end position="51"/>
    </location>
</feature>
<organism evidence="3 4">
    <name type="scientific">Deinococcus yavapaiensis KR-236</name>
    <dbReference type="NCBI Taxonomy" id="694435"/>
    <lineage>
        <taxon>Bacteria</taxon>
        <taxon>Thermotogati</taxon>
        <taxon>Deinococcota</taxon>
        <taxon>Deinococci</taxon>
        <taxon>Deinococcales</taxon>
        <taxon>Deinococcaceae</taxon>
        <taxon>Deinococcus</taxon>
    </lineage>
</organism>
<feature type="transmembrane region" description="Helical" evidence="1">
    <location>
        <begin position="63"/>
        <end position="84"/>
    </location>
</feature>
<reference evidence="3 4" key="1">
    <citation type="submission" date="2018-06" db="EMBL/GenBank/DDBJ databases">
        <title>Genomic Encyclopedia of Type Strains, Phase IV (KMG-IV): sequencing the most valuable type-strain genomes for metagenomic binning, comparative biology and taxonomic classification.</title>
        <authorList>
            <person name="Goeker M."/>
        </authorList>
    </citation>
    <scope>NUCLEOTIDE SEQUENCE [LARGE SCALE GENOMIC DNA]</scope>
    <source>
        <strain evidence="3 4">DSM 18048</strain>
    </source>
</reference>
<evidence type="ECO:0000259" key="2">
    <source>
        <dbReference type="Pfam" id="PF03779"/>
    </source>
</evidence>
<keyword evidence="1" id="KW-0812">Transmembrane</keyword>
<dbReference type="OrthoDB" id="129082at2"/>
<sequence>MKPIRPGVHGILDYLAAIFLALAPSLFNLNGTPALACYILAVIIAGLTLLTRRMPSIAKAIPVHWHGGIDLVSAFVILALPWILGFSDEPTARSLFVVLAVVEGVVWLLTDWRDRETVTEASRGTVR</sequence>
<proteinExistence type="predicted"/>
<keyword evidence="4" id="KW-1185">Reference proteome</keyword>